<evidence type="ECO:0000256" key="7">
    <source>
        <dbReference type="ARBA" id="ARBA00022989"/>
    </source>
</evidence>
<dbReference type="InterPro" id="IPR011701">
    <property type="entry name" value="MFS"/>
</dbReference>
<dbReference type="InterPro" id="IPR005828">
    <property type="entry name" value="MFS_sugar_transport-like"/>
</dbReference>
<evidence type="ECO:0000256" key="1">
    <source>
        <dbReference type="ARBA" id="ARBA00004651"/>
    </source>
</evidence>
<dbReference type="Pfam" id="PF00083">
    <property type="entry name" value="Sugar_tr"/>
    <property type="match status" value="1"/>
</dbReference>
<feature type="transmembrane region" description="Helical" evidence="11">
    <location>
        <begin position="378"/>
        <end position="398"/>
    </location>
</feature>
<keyword evidence="6" id="KW-0769">Symport</keyword>
<dbReference type="AlphaFoldDB" id="A0A9X2HHZ3"/>
<evidence type="ECO:0000256" key="8">
    <source>
        <dbReference type="ARBA" id="ARBA00023136"/>
    </source>
</evidence>
<comment type="caution">
    <text evidence="13">The sequence shown here is derived from an EMBL/GenBank/DDBJ whole genome shotgun (WGS) entry which is preliminary data.</text>
</comment>
<evidence type="ECO:0000259" key="12">
    <source>
        <dbReference type="PROSITE" id="PS50850"/>
    </source>
</evidence>
<dbReference type="Pfam" id="PF07690">
    <property type="entry name" value="MFS_1"/>
    <property type="match status" value="1"/>
</dbReference>
<feature type="transmembrane region" description="Helical" evidence="11">
    <location>
        <begin position="281"/>
        <end position="304"/>
    </location>
</feature>
<dbReference type="RefSeq" id="WP_254168287.1">
    <property type="nucleotide sequence ID" value="NZ_JANAFB010000042.1"/>
</dbReference>
<dbReference type="InterPro" id="IPR036259">
    <property type="entry name" value="MFS_trans_sf"/>
</dbReference>
<keyword evidence="7 11" id="KW-1133">Transmembrane helix</keyword>
<evidence type="ECO:0000256" key="11">
    <source>
        <dbReference type="SAM" id="Phobius"/>
    </source>
</evidence>
<evidence type="ECO:0000313" key="13">
    <source>
        <dbReference type="EMBL" id="MCP3426917.1"/>
    </source>
</evidence>
<sequence>MSAPAASAPVNSHRRALKGGAAALVGTSIEWYDFYVYATAAAIVFPHVFFPADLDPAVATLASFGTYAVAFFMRPLGGIIFGHVGDKLGRKPALTITLLLMGVATTLVGVLPSYAAIGIWAPILLIVCRMAQGLAVGGEWGGASLMSVESAPPKWKSFYGGFTQVGNPLGALMASGMFWILASMGDDVLLSWGWRVPFLFSVVLIAVGFWVRYRVEETPVFEQRVEGQEQSTPILYALRNNWLPILMGMCIVAMSSGGYVVATTFVQNYADSPEIGLDPAIILGAMTVASFVEAIVTLPIAYLGDKVGLKLVMYLGSVLSFVCIIPLVLSIQNRSVALIWVFVIVIRITLSGAWGPLSALMAQMFRPQSRYTSMSLSYGVGAAVWGGLSPAIASSLLIAFGGNFWSVVAFFGLLTVVALVGIRFAPRHSDAAPVTQSFDPRLDTTAVDVQGRRKRR</sequence>
<dbReference type="PANTHER" id="PTHR43045:SF1">
    <property type="entry name" value="SHIKIMATE TRANSPORTER"/>
    <property type="match status" value="1"/>
</dbReference>
<feature type="transmembrane region" description="Helical" evidence="11">
    <location>
        <begin position="337"/>
        <end position="357"/>
    </location>
</feature>
<dbReference type="Gene3D" id="1.20.1250.20">
    <property type="entry name" value="MFS general substrate transporter like domains"/>
    <property type="match status" value="2"/>
</dbReference>
<dbReference type="FunFam" id="1.20.1250.20:FF:000001">
    <property type="entry name" value="Dicarboxylate MFS transporter"/>
    <property type="match status" value="1"/>
</dbReference>
<dbReference type="PANTHER" id="PTHR43045">
    <property type="entry name" value="SHIKIMATE TRANSPORTER"/>
    <property type="match status" value="1"/>
</dbReference>
<evidence type="ECO:0000256" key="4">
    <source>
        <dbReference type="ARBA" id="ARBA00022475"/>
    </source>
</evidence>
<keyword evidence="3" id="KW-0813">Transport</keyword>
<proteinExistence type="inferred from homology"/>
<protein>
    <recommendedName>
        <fullName evidence="10">Putative proline/betaine transporter</fullName>
    </recommendedName>
</protein>
<keyword evidence="5 11" id="KW-0812">Transmembrane</keyword>
<dbReference type="SUPFAM" id="SSF103473">
    <property type="entry name" value="MFS general substrate transporter"/>
    <property type="match status" value="1"/>
</dbReference>
<feature type="transmembrane region" description="Helical" evidence="11">
    <location>
        <begin position="58"/>
        <end position="81"/>
    </location>
</feature>
<feature type="transmembrane region" description="Helical" evidence="11">
    <location>
        <begin position="117"/>
        <end position="137"/>
    </location>
</feature>
<evidence type="ECO:0000256" key="5">
    <source>
        <dbReference type="ARBA" id="ARBA00022692"/>
    </source>
</evidence>
<feature type="transmembrane region" description="Helical" evidence="11">
    <location>
        <begin position="93"/>
        <end position="111"/>
    </location>
</feature>
<dbReference type="GO" id="GO:0005886">
    <property type="term" value="C:plasma membrane"/>
    <property type="evidence" value="ECO:0007669"/>
    <property type="project" value="UniProtKB-SubCell"/>
</dbReference>
<comment type="similarity">
    <text evidence="2">Belongs to the major facilitator superfamily. Metabolite:H+ Symporter (MHS) family (TC 2.A.1.6) family.</text>
</comment>
<feature type="transmembrane region" description="Helical" evidence="11">
    <location>
        <begin position="311"/>
        <end position="331"/>
    </location>
</feature>
<comment type="subcellular location">
    <subcellularLocation>
        <location evidence="1">Cell membrane</location>
        <topology evidence="1">Multi-pass membrane protein</topology>
    </subcellularLocation>
</comment>
<dbReference type="InterPro" id="IPR020846">
    <property type="entry name" value="MFS_dom"/>
</dbReference>
<feature type="transmembrane region" description="Helical" evidence="11">
    <location>
        <begin position="242"/>
        <end position="261"/>
    </location>
</feature>
<comment type="function">
    <text evidence="9">May be a proton symporter involved in the uptake of osmolytes such as proline and glycine betaine.</text>
</comment>
<keyword evidence="8 11" id="KW-0472">Membrane</keyword>
<evidence type="ECO:0000256" key="9">
    <source>
        <dbReference type="ARBA" id="ARBA00037295"/>
    </source>
</evidence>
<feature type="transmembrane region" description="Helical" evidence="11">
    <location>
        <begin position="404"/>
        <end position="422"/>
    </location>
</feature>
<dbReference type="PROSITE" id="PS50850">
    <property type="entry name" value="MFS"/>
    <property type="match status" value="1"/>
</dbReference>
<evidence type="ECO:0000256" key="6">
    <source>
        <dbReference type="ARBA" id="ARBA00022847"/>
    </source>
</evidence>
<name>A0A9X2HHZ3_9MICC</name>
<accession>A0A9X2HHZ3</accession>
<evidence type="ECO:0000256" key="3">
    <source>
        <dbReference type="ARBA" id="ARBA00022448"/>
    </source>
</evidence>
<keyword evidence="14" id="KW-1185">Reference proteome</keyword>
<evidence type="ECO:0000256" key="10">
    <source>
        <dbReference type="ARBA" id="ARBA00039918"/>
    </source>
</evidence>
<feature type="domain" description="Major facilitator superfamily (MFS) profile" evidence="12">
    <location>
        <begin position="19"/>
        <end position="430"/>
    </location>
</feature>
<evidence type="ECO:0000256" key="2">
    <source>
        <dbReference type="ARBA" id="ARBA00008240"/>
    </source>
</evidence>
<evidence type="ECO:0000313" key="14">
    <source>
        <dbReference type="Proteomes" id="UP001139502"/>
    </source>
</evidence>
<keyword evidence="4" id="KW-1003">Cell membrane</keyword>
<dbReference type="EMBL" id="JANAFB010000042">
    <property type="protein sequence ID" value="MCP3426917.1"/>
    <property type="molecule type" value="Genomic_DNA"/>
</dbReference>
<dbReference type="Proteomes" id="UP001139502">
    <property type="component" value="Unassembled WGS sequence"/>
</dbReference>
<organism evidence="13 14">
    <name type="scientific">Rothia santali</name>
    <dbReference type="NCBI Taxonomy" id="2949643"/>
    <lineage>
        <taxon>Bacteria</taxon>
        <taxon>Bacillati</taxon>
        <taxon>Actinomycetota</taxon>
        <taxon>Actinomycetes</taxon>
        <taxon>Micrococcales</taxon>
        <taxon>Micrococcaceae</taxon>
        <taxon>Rothia</taxon>
    </lineage>
</organism>
<dbReference type="CDD" id="cd17369">
    <property type="entry name" value="MFS_ShiA_like"/>
    <property type="match status" value="1"/>
</dbReference>
<gene>
    <name evidence="13" type="ORF">NBM05_13095</name>
</gene>
<dbReference type="GO" id="GO:0015293">
    <property type="term" value="F:symporter activity"/>
    <property type="evidence" value="ECO:0007669"/>
    <property type="project" value="UniProtKB-KW"/>
</dbReference>
<feature type="transmembrane region" description="Helical" evidence="11">
    <location>
        <begin position="192"/>
        <end position="211"/>
    </location>
</feature>
<feature type="transmembrane region" description="Helical" evidence="11">
    <location>
        <begin position="158"/>
        <end position="180"/>
    </location>
</feature>
<reference evidence="13" key="1">
    <citation type="submission" date="2022-06" db="EMBL/GenBank/DDBJ databases">
        <title>Rothia sp. isolated from sandalwood seedling.</title>
        <authorList>
            <person name="Tuikhar N."/>
            <person name="Kirdat K."/>
            <person name="Thorat V."/>
            <person name="Swetha P."/>
            <person name="Padma S."/>
            <person name="Sundararaj R."/>
            <person name="Yadav A."/>
        </authorList>
    </citation>
    <scope>NUCLEOTIDE SEQUENCE</scope>
    <source>
        <strain evidence="13">AR01</strain>
    </source>
</reference>